<gene>
    <name evidence="1" type="ORF">LCGC14_2903380</name>
</gene>
<proteinExistence type="predicted"/>
<dbReference type="AlphaFoldDB" id="A0A0F8YFP5"/>
<reference evidence="1" key="1">
    <citation type="journal article" date="2015" name="Nature">
        <title>Complex archaea that bridge the gap between prokaryotes and eukaryotes.</title>
        <authorList>
            <person name="Spang A."/>
            <person name="Saw J.H."/>
            <person name="Jorgensen S.L."/>
            <person name="Zaremba-Niedzwiedzka K."/>
            <person name="Martijn J."/>
            <person name="Lind A.E."/>
            <person name="van Eijk R."/>
            <person name="Schleper C."/>
            <person name="Guy L."/>
            <person name="Ettema T.J."/>
        </authorList>
    </citation>
    <scope>NUCLEOTIDE SEQUENCE</scope>
</reference>
<dbReference type="EMBL" id="LAZR01057234">
    <property type="protein sequence ID" value="KKK72485.1"/>
    <property type="molecule type" value="Genomic_DNA"/>
</dbReference>
<feature type="non-terminal residue" evidence="1">
    <location>
        <position position="1"/>
    </location>
</feature>
<protein>
    <submittedName>
        <fullName evidence="1">Uncharacterized protein</fullName>
    </submittedName>
</protein>
<comment type="caution">
    <text evidence="1">The sequence shown here is derived from an EMBL/GenBank/DDBJ whole genome shotgun (WGS) entry which is preliminary data.</text>
</comment>
<accession>A0A0F8YFP5</accession>
<evidence type="ECO:0000313" key="1">
    <source>
        <dbReference type="EMBL" id="KKK72485.1"/>
    </source>
</evidence>
<organism evidence="1">
    <name type="scientific">marine sediment metagenome</name>
    <dbReference type="NCBI Taxonomy" id="412755"/>
    <lineage>
        <taxon>unclassified sequences</taxon>
        <taxon>metagenomes</taxon>
        <taxon>ecological metagenomes</taxon>
    </lineage>
</organism>
<name>A0A0F8YFP5_9ZZZZ</name>
<sequence>VKKGKLKKKDVETIIEAERSGLKRRGVLEKLLNFVKNDAIFGKLLNK</sequence>